<organism evidence="2 3">
    <name type="scientific">Pseudolactococcus paracarnosus</name>
    <dbReference type="NCBI Taxonomy" id="2749962"/>
    <lineage>
        <taxon>Bacteria</taxon>
        <taxon>Bacillati</taxon>
        <taxon>Bacillota</taxon>
        <taxon>Bacilli</taxon>
        <taxon>Lactobacillales</taxon>
        <taxon>Streptococcaceae</taxon>
        <taxon>Pseudolactococcus</taxon>
    </lineage>
</organism>
<proteinExistence type="predicted"/>
<name>A0A7L4WD59_9LACT</name>
<feature type="transmembrane region" description="Helical" evidence="1">
    <location>
        <begin position="61"/>
        <end position="77"/>
    </location>
</feature>
<dbReference type="EMBL" id="CP017195">
    <property type="protein sequence ID" value="QDJ28129.1"/>
    <property type="molecule type" value="Genomic_DNA"/>
</dbReference>
<keyword evidence="1" id="KW-1133">Transmembrane helix</keyword>
<reference evidence="2 3" key="1">
    <citation type="submission" date="2016-09" db="EMBL/GenBank/DDBJ databases">
        <title>Lactic acid bacteria from MAP meat Genome sequencing and assembly.</title>
        <authorList>
            <person name="Behr J."/>
            <person name="Hilgarth M."/>
            <person name="Vogel R.F."/>
        </authorList>
    </citation>
    <scope>NUCLEOTIDE SEQUENCE [LARGE SCALE GENOMIC DNA]</scope>
    <source>
        <strain evidence="2 3">TMW21615</strain>
    </source>
</reference>
<dbReference type="Proteomes" id="UP000516280">
    <property type="component" value="Chromosome"/>
</dbReference>
<dbReference type="KEGG" id="lpaa:BHS01_06125"/>
<feature type="transmembrane region" description="Helical" evidence="1">
    <location>
        <begin position="12"/>
        <end position="29"/>
    </location>
</feature>
<gene>
    <name evidence="2" type="ORF">BHS01_06125</name>
</gene>
<keyword evidence="1" id="KW-0472">Membrane</keyword>
<dbReference type="AlphaFoldDB" id="A0A7L4WD59"/>
<protein>
    <submittedName>
        <fullName evidence="2">Uncharacterized protein</fullName>
    </submittedName>
</protein>
<keyword evidence="1" id="KW-0812">Transmembrane</keyword>
<accession>A0A7L4WD59</accession>
<evidence type="ECO:0000313" key="3">
    <source>
        <dbReference type="Proteomes" id="UP000516280"/>
    </source>
</evidence>
<evidence type="ECO:0000313" key="2">
    <source>
        <dbReference type="EMBL" id="QDJ28129.1"/>
    </source>
</evidence>
<sequence>MKLGKNRIMIDFVAILSLVLLIDMFKSMVRDSTMVFNLSIVRDLWDTVMLYVLLSNTVKNFFQKYICFFFMAHYILLSG</sequence>
<evidence type="ECO:0000256" key="1">
    <source>
        <dbReference type="SAM" id="Phobius"/>
    </source>
</evidence>